<keyword evidence="4 6" id="KW-1133">Transmembrane helix</keyword>
<dbReference type="PROSITE" id="PS50928">
    <property type="entry name" value="ABC_TM1"/>
    <property type="match status" value="1"/>
</dbReference>
<dbReference type="EMBL" id="CP118101">
    <property type="protein sequence ID" value="WDH84276.1"/>
    <property type="molecule type" value="Genomic_DNA"/>
</dbReference>
<dbReference type="GO" id="GO:0055085">
    <property type="term" value="P:transmembrane transport"/>
    <property type="evidence" value="ECO:0007669"/>
    <property type="project" value="InterPro"/>
</dbReference>
<dbReference type="Proteomes" id="UP001221519">
    <property type="component" value="Chromosome"/>
</dbReference>
<sequence length="224" mass="23745">MQIFDAIANFFVFVGERYPDILSAAGQHALIALIATLLGIVVAIPVAIMISRSEIKWLNSIVFSVANLFQTIPSLALLALMIPLFGIGMTPAVIALFLYSLLPLLRNTYAGLQSVDPALRDASKGMGYSRLQSLFQIELPLAVPYIMSGIRITTVYIISWTTLAGLVGAGGLGQLIVSGLGVNKTELIVAGAISAILFALLADLVLSLVEKAFTPKKNSAKANA</sequence>
<evidence type="ECO:0000256" key="6">
    <source>
        <dbReference type="RuleBase" id="RU363032"/>
    </source>
</evidence>
<accession>A0AAX3N357</accession>
<keyword evidence="2 6" id="KW-0813">Transport</keyword>
<dbReference type="RefSeq" id="WP_047909911.1">
    <property type="nucleotide sequence ID" value="NZ_CP118101.1"/>
</dbReference>
<feature type="transmembrane region" description="Helical" evidence="6">
    <location>
        <begin position="188"/>
        <end position="209"/>
    </location>
</feature>
<feature type="transmembrane region" description="Helical" evidence="6">
    <location>
        <begin position="84"/>
        <end position="105"/>
    </location>
</feature>
<dbReference type="FunFam" id="1.10.3720.10:FF:000001">
    <property type="entry name" value="Glycine betaine ABC transporter, permease"/>
    <property type="match status" value="1"/>
</dbReference>
<name>A0AAX3N357_9BACL</name>
<evidence type="ECO:0000256" key="1">
    <source>
        <dbReference type="ARBA" id="ARBA00004141"/>
    </source>
</evidence>
<evidence type="ECO:0000313" key="8">
    <source>
        <dbReference type="EMBL" id="WDH84276.1"/>
    </source>
</evidence>
<dbReference type="CDD" id="cd06261">
    <property type="entry name" value="TM_PBP2"/>
    <property type="match status" value="1"/>
</dbReference>
<dbReference type="InterPro" id="IPR051204">
    <property type="entry name" value="ABC_transp_perm/SBD"/>
</dbReference>
<feature type="transmembrane region" description="Helical" evidence="6">
    <location>
        <begin position="155"/>
        <end position="176"/>
    </location>
</feature>
<dbReference type="SUPFAM" id="SSF161098">
    <property type="entry name" value="MetI-like"/>
    <property type="match status" value="1"/>
</dbReference>
<dbReference type="EMBL" id="CP118108">
    <property type="protein sequence ID" value="WDI03918.1"/>
    <property type="molecule type" value="Genomic_DNA"/>
</dbReference>
<dbReference type="InterPro" id="IPR000515">
    <property type="entry name" value="MetI-like"/>
</dbReference>
<feature type="domain" description="ABC transmembrane type-1" evidence="7">
    <location>
        <begin position="25"/>
        <end position="206"/>
    </location>
</feature>
<dbReference type="Gene3D" id="1.10.3720.10">
    <property type="entry name" value="MetI-like"/>
    <property type="match status" value="1"/>
</dbReference>
<evidence type="ECO:0000313" key="9">
    <source>
        <dbReference type="EMBL" id="WDI03918.1"/>
    </source>
</evidence>
<evidence type="ECO:0000256" key="3">
    <source>
        <dbReference type="ARBA" id="ARBA00022692"/>
    </source>
</evidence>
<dbReference type="Proteomes" id="UP001220962">
    <property type="component" value="Chromosome"/>
</dbReference>
<reference evidence="8 11" key="1">
    <citation type="submission" date="2023-02" db="EMBL/GenBank/DDBJ databases">
        <title>Pathogen: clinical or host-associated sample.</title>
        <authorList>
            <person name="Hergert J."/>
            <person name="Casey R."/>
            <person name="Wagner J."/>
            <person name="Young E.L."/>
            <person name="Oakeson K.F."/>
        </authorList>
    </citation>
    <scope>NUCLEOTIDE SEQUENCE</scope>
    <source>
        <strain evidence="9 11">2022CK-00829</strain>
        <strain evidence="8">2022CK-00830</strain>
    </source>
</reference>
<evidence type="ECO:0000256" key="4">
    <source>
        <dbReference type="ARBA" id="ARBA00022989"/>
    </source>
</evidence>
<gene>
    <name evidence="8" type="ORF">PUW23_08705</name>
    <name evidence="9" type="ORF">PUW25_08185</name>
</gene>
<dbReference type="GO" id="GO:0005886">
    <property type="term" value="C:plasma membrane"/>
    <property type="evidence" value="ECO:0007669"/>
    <property type="project" value="UniProtKB-SubCell"/>
</dbReference>
<evidence type="ECO:0000256" key="2">
    <source>
        <dbReference type="ARBA" id="ARBA00022448"/>
    </source>
</evidence>
<dbReference type="AlphaFoldDB" id="A0AAX3N357"/>
<proteinExistence type="inferred from homology"/>
<evidence type="ECO:0000313" key="10">
    <source>
        <dbReference type="Proteomes" id="UP001220962"/>
    </source>
</evidence>
<evidence type="ECO:0000313" key="11">
    <source>
        <dbReference type="Proteomes" id="UP001221519"/>
    </source>
</evidence>
<comment type="subcellular location">
    <subcellularLocation>
        <location evidence="6">Cell membrane</location>
        <topology evidence="6">Multi-pass membrane protein</topology>
    </subcellularLocation>
    <subcellularLocation>
        <location evidence="1">Membrane</location>
        <topology evidence="1">Multi-pass membrane protein</topology>
    </subcellularLocation>
</comment>
<dbReference type="InterPro" id="IPR035906">
    <property type="entry name" value="MetI-like_sf"/>
</dbReference>
<dbReference type="GO" id="GO:0031460">
    <property type="term" value="P:glycine betaine transport"/>
    <property type="evidence" value="ECO:0007669"/>
    <property type="project" value="TreeGrafter"/>
</dbReference>
<evidence type="ECO:0000259" key="7">
    <source>
        <dbReference type="PROSITE" id="PS50928"/>
    </source>
</evidence>
<feature type="transmembrane region" description="Helical" evidence="6">
    <location>
        <begin position="29"/>
        <end position="50"/>
    </location>
</feature>
<comment type="similarity">
    <text evidence="6">Belongs to the binding-protein-dependent transport system permease family.</text>
</comment>
<keyword evidence="11" id="KW-1185">Reference proteome</keyword>
<feature type="transmembrane region" description="Helical" evidence="6">
    <location>
        <begin position="57"/>
        <end position="78"/>
    </location>
</feature>
<keyword evidence="3 6" id="KW-0812">Transmembrane</keyword>
<dbReference type="Pfam" id="PF00528">
    <property type="entry name" value="BPD_transp_1"/>
    <property type="match status" value="1"/>
</dbReference>
<dbReference type="PANTHER" id="PTHR30177:SF4">
    <property type="entry name" value="OSMOPROTECTANT IMPORT PERMEASE PROTEIN OSMW"/>
    <property type="match status" value="1"/>
</dbReference>
<organism evidence="8 10">
    <name type="scientific">Paenibacillus urinalis</name>
    <dbReference type="NCBI Taxonomy" id="521520"/>
    <lineage>
        <taxon>Bacteria</taxon>
        <taxon>Bacillati</taxon>
        <taxon>Bacillota</taxon>
        <taxon>Bacilli</taxon>
        <taxon>Bacillales</taxon>
        <taxon>Paenibacillaceae</taxon>
        <taxon>Paenibacillus</taxon>
    </lineage>
</organism>
<dbReference type="PANTHER" id="PTHR30177">
    <property type="entry name" value="GLYCINE BETAINE/L-PROLINE TRANSPORT SYSTEM PERMEASE PROTEIN PROW"/>
    <property type="match status" value="1"/>
</dbReference>
<keyword evidence="5 6" id="KW-0472">Membrane</keyword>
<evidence type="ECO:0000256" key="5">
    <source>
        <dbReference type="ARBA" id="ARBA00023136"/>
    </source>
</evidence>
<protein>
    <submittedName>
        <fullName evidence="8">ABC transporter permease</fullName>
    </submittedName>
</protein>